<reference evidence="1" key="1">
    <citation type="submission" date="2023-11" db="EMBL/GenBank/DDBJ databases">
        <authorList>
            <person name="Poullet M."/>
        </authorList>
    </citation>
    <scope>NUCLEOTIDE SEQUENCE</scope>
    <source>
        <strain evidence="1">E1834</strain>
    </source>
</reference>
<keyword evidence="2" id="KW-1185">Reference proteome</keyword>
<comment type="caution">
    <text evidence="1">The sequence shown here is derived from an EMBL/GenBank/DDBJ whole genome shotgun (WGS) entry which is preliminary data.</text>
</comment>
<dbReference type="Proteomes" id="UP001497535">
    <property type="component" value="Unassembled WGS sequence"/>
</dbReference>
<proteinExistence type="predicted"/>
<sequence>MFDNKIHESTHLESVQIYIFVNLISISFIIKSDILFPATLAISSNRGIVNLFFIGANFPLDMIIDVCTPFLSNCLK</sequence>
<dbReference type="EMBL" id="CAVMJV010000006">
    <property type="protein sequence ID" value="CAK5032616.1"/>
    <property type="molecule type" value="Genomic_DNA"/>
</dbReference>
<name>A0ACB0Y553_MELEN</name>
<organism evidence="1 2">
    <name type="scientific">Meloidogyne enterolobii</name>
    <name type="common">Root-knot nematode worm</name>
    <name type="synonym">Meloidogyne mayaguensis</name>
    <dbReference type="NCBI Taxonomy" id="390850"/>
    <lineage>
        <taxon>Eukaryota</taxon>
        <taxon>Metazoa</taxon>
        <taxon>Ecdysozoa</taxon>
        <taxon>Nematoda</taxon>
        <taxon>Chromadorea</taxon>
        <taxon>Rhabditida</taxon>
        <taxon>Tylenchina</taxon>
        <taxon>Tylenchomorpha</taxon>
        <taxon>Tylenchoidea</taxon>
        <taxon>Meloidogynidae</taxon>
        <taxon>Meloidogyninae</taxon>
        <taxon>Meloidogyne</taxon>
    </lineage>
</organism>
<evidence type="ECO:0000313" key="2">
    <source>
        <dbReference type="Proteomes" id="UP001497535"/>
    </source>
</evidence>
<protein>
    <submittedName>
        <fullName evidence="1">Uncharacterized protein</fullName>
    </submittedName>
</protein>
<evidence type="ECO:0000313" key="1">
    <source>
        <dbReference type="EMBL" id="CAK5032616.1"/>
    </source>
</evidence>
<accession>A0ACB0Y553</accession>
<gene>
    <name evidence="1" type="ORF">MENTE1834_LOCUS7894</name>
</gene>